<keyword evidence="3" id="KW-1185">Reference proteome</keyword>
<gene>
    <name evidence="2" type="ORF">ElyMa_002150700</name>
</gene>
<name>A0AAV4FMC3_9GAST</name>
<dbReference type="AlphaFoldDB" id="A0AAV4FMC3"/>
<feature type="chain" id="PRO_5043921136" evidence="1">
    <location>
        <begin position="21"/>
        <end position="245"/>
    </location>
</feature>
<reference evidence="2 3" key="1">
    <citation type="journal article" date="2021" name="Elife">
        <title>Chloroplast acquisition without the gene transfer in kleptoplastic sea slugs, Plakobranchus ocellatus.</title>
        <authorList>
            <person name="Maeda T."/>
            <person name="Takahashi S."/>
            <person name="Yoshida T."/>
            <person name="Shimamura S."/>
            <person name="Takaki Y."/>
            <person name="Nagai Y."/>
            <person name="Toyoda A."/>
            <person name="Suzuki Y."/>
            <person name="Arimoto A."/>
            <person name="Ishii H."/>
            <person name="Satoh N."/>
            <person name="Nishiyama T."/>
            <person name="Hasebe M."/>
            <person name="Maruyama T."/>
            <person name="Minagawa J."/>
            <person name="Obokata J."/>
            <person name="Shigenobu S."/>
        </authorList>
    </citation>
    <scope>NUCLEOTIDE SEQUENCE [LARGE SCALE GENOMIC DNA]</scope>
</reference>
<evidence type="ECO:0000313" key="3">
    <source>
        <dbReference type="Proteomes" id="UP000762676"/>
    </source>
</evidence>
<evidence type="ECO:0000256" key="1">
    <source>
        <dbReference type="SAM" id="SignalP"/>
    </source>
</evidence>
<comment type="caution">
    <text evidence="2">The sequence shown here is derived from an EMBL/GenBank/DDBJ whole genome shotgun (WGS) entry which is preliminary data.</text>
</comment>
<proteinExistence type="predicted"/>
<feature type="signal peptide" evidence="1">
    <location>
        <begin position="1"/>
        <end position="20"/>
    </location>
</feature>
<dbReference type="Proteomes" id="UP000762676">
    <property type="component" value="Unassembled WGS sequence"/>
</dbReference>
<sequence>MASLLLRLTVLTIVLAVVLSLSVERERRASKFSRFFRKIGKGIKTAAKKVGGGIQKAAKVVNTGIKKVTSSRVGRVLGGSMPWLYPLSTVTYVVAATVDEESIIQAIRDAAQRAIDAGKKVIKNSDKIKAAFKDAVADISAVVKEGVADVGAALADVGDSISKAGKSLESAKTSGDNVNDSIGESIEELKRAGEKAIEAGKEFEEVGRRSIDLVKRILKLGKNIVQVFGKAAKNIVKASGITGKK</sequence>
<keyword evidence="1" id="KW-0732">Signal</keyword>
<organism evidence="2 3">
    <name type="scientific">Elysia marginata</name>
    <dbReference type="NCBI Taxonomy" id="1093978"/>
    <lineage>
        <taxon>Eukaryota</taxon>
        <taxon>Metazoa</taxon>
        <taxon>Spiralia</taxon>
        <taxon>Lophotrochozoa</taxon>
        <taxon>Mollusca</taxon>
        <taxon>Gastropoda</taxon>
        <taxon>Heterobranchia</taxon>
        <taxon>Euthyneura</taxon>
        <taxon>Panpulmonata</taxon>
        <taxon>Sacoglossa</taxon>
        <taxon>Placobranchoidea</taxon>
        <taxon>Plakobranchidae</taxon>
        <taxon>Elysia</taxon>
    </lineage>
</organism>
<accession>A0AAV4FMC3</accession>
<protein>
    <submittedName>
        <fullName evidence="2">Uncharacterized protein</fullName>
    </submittedName>
</protein>
<evidence type="ECO:0000313" key="2">
    <source>
        <dbReference type="EMBL" id="GFR73965.1"/>
    </source>
</evidence>
<dbReference type="EMBL" id="BMAT01004469">
    <property type="protein sequence ID" value="GFR73965.1"/>
    <property type="molecule type" value="Genomic_DNA"/>
</dbReference>